<evidence type="ECO:0000256" key="1">
    <source>
        <dbReference type="SAM" id="MobiDB-lite"/>
    </source>
</evidence>
<keyword evidence="3" id="KW-1185">Reference proteome</keyword>
<feature type="region of interest" description="Disordered" evidence="1">
    <location>
        <begin position="318"/>
        <end position="341"/>
    </location>
</feature>
<feature type="region of interest" description="Disordered" evidence="1">
    <location>
        <begin position="126"/>
        <end position="150"/>
    </location>
</feature>
<comment type="caution">
    <text evidence="2">The sequence shown here is derived from an EMBL/GenBank/DDBJ whole genome shotgun (WGS) entry which is preliminary data.</text>
</comment>
<feature type="region of interest" description="Disordered" evidence="1">
    <location>
        <begin position="82"/>
        <end position="105"/>
    </location>
</feature>
<evidence type="ECO:0000313" key="3">
    <source>
        <dbReference type="Proteomes" id="UP001219525"/>
    </source>
</evidence>
<feature type="compositionally biased region" description="Low complexity" evidence="1">
    <location>
        <begin position="126"/>
        <end position="143"/>
    </location>
</feature>
<sequence>MTEYCATTHEYCASISHQKWNCASLMRSKYTRCAQYPKYKECTCAHETVAVGLRERVRRRRGSRRGAEELAAAASDACDSSTRKRSTSLSSCTPRVGSSTYGSNSSASCRSPLMLSLNARRGQPVQRGAQGARARAHAPQGAVLRREREPPCEGRGTCAVVVWGDGANGQERGWRDLLWEPEHGTQTVYTTKQIRLSVPPSCCRALAPASAVVTAPSSFLSVGSVAFRRLPSVHNPYAYVRQLRVYDGAGPHTVVHARIGAPLPAEHVLVLGLLARFVEQAALADADEFDPYVELPTRGVQLNNDVGRSRIMLSQASDATAGGGGKFLGASSTTSPPPRMR</sequence>
<dbReference type="Proteomes" id="UP001219525">
    <property type="component" value="Unassembled WGS sequence"/>
</dbReference>
<organism evidence="2 3">
    <name type="scientific">Mycena pura</name>
    <dbReference type="NCBI Taxonomy" id="153505"/>
    <lineage>
        <taxon>Eukaryota</taxon>
        <taxon>Fungi</taxon>
        <taxon>Dikarya</taxon>
        <taxon>Basidiomycota</taxon>
        <taxon>Agaricomycotina</taxon>
        <taxon>Agaricomycetes</taxon>
        <taxon>Agaricomycetidae</taxon>
        <taxon>Agaricales</taxon>
        <taxon>Marasmiineae</taxon>
        <taxon>Mycenaceae</taxon>
        <taxon>Mycena</taxon>
    </lineage>
</organism>
<dbReference type="AlphaFoldDB" id="A0AAD6Y9B1"/>
<protein>
    <submittedName>
        <fullName evidence="2">Uncharacterized protein</fullName>
    </submittedName>
</protein>
<proteinExistence type="predicted"/>
<gene>
    <name evidence="2" type="ORF">GGX14DRAFT_668096</name>
</gene>
<reference evidence="2" key="1">
    <citation type="submission" date="2023-03" db="EMBL/GenBank/DDBJ databases">
        <title>Massive genome expansion in bonnet fungi (Mycena s.s.) driven by repeated elements and novel gene families across ecological guilds.</title>
        <authorList>
            <consortium name="Lawrence Berkeley National Laboratory"/>
            <person name="Harder C.B."/>
            <person name="Miyauchi S."/>
            <person name="Viragh M."/>
            <person name="Kuo A."/>
            <person name="Thoen E."/>
            <person name="Andreopoulos B."/>
            <person name="Lu D."/>
            <person name="Skrede I."/>
            <person name="Drula E."/>
            <person name="Henrissat B."/>
            <person name="Morin E."/>
            <person name="Kohler A."/>
            <person name="Barry K."/>
            <person name="LaButti K."/>
            <person name="Morin E."/>
            <person name="Salamov A."/>
            <person name="Lipzen A."/>
            <person name="Mereny Z."/>
            <person name="Hegedus B."/>
            <person name="Baldrian P."/>
            <person name="Stursova M."/>
            <person name="Weitz H."/>
            <person name="Taylor A."/>
            <person name="Grigoriev I.V."/>
            <person name="Nagy L.G."/>
            <person name="Martin F."/>
            <person name="Kauserud H."/>
        </authorList>
    </citation>
    <scope>NUCLEOTIDE SEQUENCE</scope>
    <source>
        <strain evidence="2">9144</strain>
    </source>
</reference>
<evidence type="ECO:0000313" key="2">
    <source>
        <dbReference type="EMBL" id="KAJ7197455.1"/>
    </source>
</evidence>
<accession>A0AAD6Y9B1</accession>
<dbReference type="EMBL" id="JARJCW010000078">
    <property type="protein sequence ID" value="KAJ7197455.1"/>
    <property type="molecule type" value="Genomic_DNA"/>
</dbReference>
<name>A0AAD6Y9B1_9AGAR</name>